<organism evidence="2 3">
    <name type="scientific">Brassica napus</name>
    <name type="common">Rape</name>
    <dbReference type="NCBI Taxonomy" id="3708"/>
    <lineage>
        <taxon>Eukaryota</taxon>
        <taxon>Viridiplantae</taxon>
        <taxon>Streptophyta</taxon>
        <taxon>Embryophyta</taxon>
        <taxon>Tracheophyta</taxon>
        <taxon>Spermatophyta</taxon>
        <taxon>Magnoliopsida</taxon>
        <taxon>eudicotyledons</taxon>
        <taxon>Gunneridae</taxon>
        <taxon>Pentapetalae</taxon>
        <taxon>rosids</taxon>
        <taxon>malvids</taxon>
        <taxon>Brassicales</taxon>
        <taxon>Brassicaceae</taxon>
        <taxon>Brassiceae</taxon>
        <taxon>Brassica</taxon>
    </lineage>
</organism>
<gene>
    <name evidence="2" type="ORF">HID58_088419</name>
</gene>
<proteinExistence type="predicted"/>
<dbReference type="InterPro" id="IPR009646">
    <property type="entry name" value="Root_cap"/>
</dbReference>
<sequence length="253" mass="28655">TFNFGILTKLILHSLVVRWNVPTGGEAEGRINLEEREIVVERTDERNNVRVAYLTNRERRRQSSFGKTYLPGYVSLVKIGVLMPTMGGEDNYQILSLFLPLCNVCRFQGKPGQGVASIVESRSSVFRIAQTKCQRPNSGQRATVIPGDSLIDCELDFLKHQIHHTLDFFRFSPEIIVAKGVECDVRLCFLANLRFPSMMNEMWLGIGPTHRTLNMNLLIRVMKPLKSLENSPTSSRVFISAYMVMGMENGKNT</sequence>
<feature type="chain" id="PRO_5047166089" evidence="1">
    <location>
        <begin position="28"/>
        <end position="253"/>
    </location>
</feature>
<keyword evidence="1" id="KW-0732">Signal</keyword>
<evidence type="ECO:0000313" key="2">
    <source>
        <dbReference type="EMBL" id="KAH0860158.1"/>
    </source>
</evidence>
<dbReference type="PANTHER" id="PTHR31656">
    <property type="entry name" value="ROOT CAP DOMAIN-CONTAINING PROTEIN"/>
    <property type="match status" value="1"/>
</dbReference>
<feature type="non-terminal residue" evidence="2">
    <location>
        <position position="1"/>
    </location>
</feature>
<feature type="signal peptide" evidence="1">
    <location>
        <begin position="1"/>
        <end position="27"/>
    </location>
</feature>
<keyword evidence="3" id="KW-1185">Reference proteome</keyword>
<evidence type="ECO:0000256" key="1">
    <source>
        <dbReference type="SAM" id="SignalP"/>
    </source>
</evidence>
<evidence type="ECO:0000313" key="3">
    <source>
        <dbReference type="Proteomes" id="UP000824890"/>
    </source>
</evidence>
<dbReference type="EMBL" id="JAGKQM010000019">
    <property type="protein sequence ID" value="KAH0860158.1"/>
    <property type="molecule type" value="Genomic_DNA"/>
</dbReference>
<protein>
    <submittedName>
        <fullName evidence="2">Uncharacterized protein</fullName>
    </submittedName>
</protein>
<dbReference type="Proteomes" id="UP000824890">
    <property type="component" value="Unassembled WGS sequence"/>
</dbReference>
<dbReference type="Pfam" id="PF06830">
    <property type="entry name" value="Root_cap"/>
    <property type="match status" value="1"/>
</dbReference>
<reference evidence="2 3" key="1">
    <citation type="submission" date="2021-05" db="EMBL/GenBank/DDBJ databases">
        <title>Genome Assembly of Synthetic Allotetraploid Brassica napus Reveals Homoeologous Exchanges between Subgenomes.</title>
        <authorList>
            <person name="Davis J.T."/>
        </authorList>
    </citation>
    <scope>NUCLEOTIDE SEQUENCE [LARGE SCALE GENOMIC DNA]</scope>
    <source>
        <strain evidence="3">cv. Da-Ae</strain>
        <tissue evidence="2">Seedling</tissue>
    </source>
</reference>
<accession>A0ABQ7XYQ1</accession>
<name>A0ABQ7XYQ1_BRANA</name>
<comment type="caution">
    <text evidence="2">The sequence shown here is derived from an EMBL/GenBank/DDBJ whole genome shotgun (WGS) entry which is preliminary data.</text>
</comment>